<protein>
    <recommendedName>
        <fullName evidence="6">Ferredoxin-type protein NapF</fullName>
    </recommendedName>
</protein>
<dbReference type="RefSeq" id="WP_089687045.1">
    <property type="nucleotide sequence ID" value="NZ_FNES01000011.1"/>
</dbReference>
<gene>
    <name evidence="6" type="primary">napF</name>
    <name evidence="8" type="ORF">SAMN04487954_111112</name>
</gene>
<comment type="cofactor">
    <cofactor evidence="6">
        <name>[4Fe-4S] cluster</name>
        <dbReference type="ChEBI" id="CHEBI:49883"/>
    </cofactor>
</comment>
<feature type="binding site" evidence="6">
    <location>
        <position position="74"/>
    </location>
    <ligand>
        <name>[4Fe-4S] cluster</name>
        <dbReference type="ChEBI" id="CHEBI:49883"/>
        <label>2</label>
    </ligand>
</feature>
<feature type="binding site" evidence="6">
    <location>
        <position position="148"/>
    </location>
    <ligand>
        <name>[4Fe-4S] cluster</name>
        <dbReference type="ChEBI" id="CHEBI:49883"/>
        <label>3</label>
    </ligand>
</feature>
<evidence type="ECO:0000256" key="3">
    <source>
        <dbReference type="ARBA" id="ARBA00022737"/>
    </source>
</evidence>
<feature type="binding site" evidence="6">
    <location>
        <position position="142"/>
    </location>
    <ligand>
        <name>[4Fe-4S] cluster</name>
        <dbReference type="ChEBI" id="CHEBI:49883"/>
        <label>3</label>
    </ligand>
</feature>
<feature type="binding site" evidence="6">
    <location>
        <position position="42"/>
    </location>
    <ligand>
        <name>[4Fe-4S] cluster</name>
        <dbReference type="ChEBI" id="CHEBI:49883"/>
        <label>1</label>
    </ligand>
</feature>
<comment type="similarity">
    <text evidence="6">Belongs to the NapF family.</text>
</comment>
<keyword evidence="2 6" id="KW-0479">Metal-binding</keyword>
<dbReference type="AlphaFoldDB" id="A0A1G8Z9F2"/>
<dbReference type="SUPFAM" id="SSF54862">
    <property type="entry name" value="4Fe-4S ferredoxins"/>
    <property type="match status" value="1"/>
</dbReference>
<dbReference type="EMBL" id="FNES01000011">
    <property type="protein sequence ID" value="SDK10800.1"/>
    <property type="molecule type" value="Genomic_DNA"/>
</dbReference>
<dbReference type="GO" id="GO:0051539">
    <property type="term" value="F:4 iron, 4 sulfur cluster binding"/>
    <property type="evidence" value="ECO:0007669"/>
    <property type="project" value="UniProtKB-UniRule"/>
</dbReference>
<feature type="binding site" evidence="6">
    <location>
        <position position="152"/>
    </location>
    <ligand>
        <name>[4Fe-4S] cluster</name>
        <dbReference type="ChEBI" id="CHEBI:49883"/>
        <label>3</label>
    </ligand>
</feature>
<feature type="binding site" evidence="6">
    <location>
        <position position="77"/>
    </location>
    <ligand>
        <name>[4Fe-4S] cluster</name>
        <dbReference type="ChEBI" id="CHEBI:49883"/>
        <label>2</label>
    </ligand>
</feature>
<keyword evidence="3 6" id="KW-0677">Repeat</keyword>
<keyword evidence="4 6" id="KW-0408">Iron</keyword>
<keyword evidence="6" id="KW-0963">Cytoplasm</keyword>
<dbReference type="Pfam" id="PF12838">
    <property type="entry name" value="Fer4_7"/>
    <property type="match status" value="2"/>
</dbReference>
<dbReference type="CDD" id="cd10564">
    <property type="entry name" value="NapF_like"/>
    <property type="match status" value="1"/>
</dbReference>
<comment type="subcellular location">
    <subcellularLocation>
        <location evidence="6">Cytoplasm</location>
    </subcellularLocation>
</comment>
<evidence type="ECO:0000259" key="7">
    <source>
        <dbReference type="PROSITE" id="PS51379"/>
    </source>
</evidence>
<dbReference type="InterPro" id="IPR017900">
    <property type="entry name" value="4Fe4S_Fe_S_CS"/>
</dbReference>
<dbReference type="PANTHER" id="PTHR43687:SF1">
    <property type="entry name" value="FERREDOXIN III"/>
    <property type="match status" value="1"/>
</dbReference>
<evidence type="ECO:0000313" key="9">
    <source>
        <dbReference type="Proteomes" id="UP000198525"/>
    </source>
</evidence>
<dbReference type="Proteomes" id="UP000198525">
    <property type="component" value="Unassembled WGS sequence"/>
</dbReference>
<dbReference type="InterPro" id="IPR017896">
    <property type="entry name" value="4Fe4S_Fe-S-bd"/>
</dbReference>
<comment type="function">
    <text evidence="6">Could be involved in the maturation of NapA, the catalytic subunit of the periplasmic nitrate reductase, before its export into the periplasm.</text>
</comment>
<feature type="binding site" evidence="6">
    <location>
        <position position="145"/>
    </location>
    <ligand>
        <name>[4Fe-4S] cluster</name>
        <dbReference type="ChEBI" id="CHEBI:49883"/>
        <label>3</label>
    </ligand>
</feature>
<evidence type="ECO:0000256" key="1">
    <source>
        <dbReference type="ARBA" id="ARBA00022485"/>
    </source>
</evidence>
<dbReference type="STRING" id="376427.SAMN04487954_111112"/>
<feature type="domain" description="4Fe-4S ferredoxin-type" evidence="7">
    <location>
        <begin position="28"/>
        <end position="59"/>
    </location>
</feature>
<dbReference type="GO" id="GO:0005737">
    <property type="term" value="C:cytoplasm"/>
    <property type="evidence" value="ECO:0007669"/>
    <property type="project" value="UniProtKB-SubCell"/>
</dbReference>
<dbReference type="InterPro" id="IPR050572">
    <property type="entry name" value="Fe-S_Ferredoxin"/>
</dbReference>
<feature type="domain" description="4Fe-4S ferredoxin-type" evidence="7">
    <location>
        <begin position="62"/>
        <end position="91"/>
    </location>
</feature>
<keyword evidence="1 6" id="KW-0004">4Fe-4S</keyword>
<comment type="subunit">
    <text evidence="6">Interacts with the cytoplasmic NapA precursor.</text>
</comment>
<dbReference type="InterPro" id="IPR004496">
    <property type="entry name" value="NapF"/>
</dbReference>
<dbReference type="PROSITE" id="PS00198">
    <property type="entry name" value="4FE4S_FER_1"/>
    <property type="match status" value="2"/>
</dbReference>
<dbReference type="HAMAP" id="MF_02201">
    <property type="entry name" value="NapF"/>
    <property type="match status" value="1"/>
</dbReference>
<feature type="binding site" evidence="6">
    <location>
        <position position="49"/>
    </location>
    <ligand>
        <name>[4Fe-4S] cluster</name>
        <dbReference type="ChEBI" id="CHEBI:49883"/>
        <label>1</label>
    </ligand>
</feature>
<keyword evidence="9" id="KW-1185">Reference proteome</keyword>
<evidence type="ECO:0000256" key="5">
    <source>
        <dbReference type="ARBA" id="ARBA00023014"/>
    </source>
</evidence>
<dbReference type="NCBIfam" id="TIGR00402">
    <property type="entry name" value="napF"/>
    <property type="match status" value="1"/>
</dbReference>
<feature type="binding site" evidence="6">
    <location>
        <position position="81"/>
    </location>
    <ligand>
        <name>[4Fe-4S] cluster</name>
        <dbReference type="ChEBI" id="CHEBI:49883"/>
        <label>2</label>
    </ligand>
</feature>
<evidence type="ECO:0000256" key="6">
    <source>
        <dbReference type="HAMAP-Rule" id="MF_02201"/>
    </source>
</evidence>
<dbReference type="GO" id="GO:0046872">
    <property type="term" value="F:metal ion binding"/>
    <property type="evidence" value="ECO:0007669"/>
    <property type="project" value="UniProtKB-KW"/>
</dbReference>
<proteinExistence type="inferred from homology"/>
<keyword evidence="5 6" id="KW-0411">Iron-sulfur</keyword>
<evidence type="ECO:0000256" key="4">
    <source>
        <dbReference type="ARBA" id="ARBA00023004"/>
    </source>
</evidence>
<dbReference type="PANTHER" id="PTHR43687">
    <property type="entry name" value="ADENYLYLSULFATE REDUCTASE, BETA SUBUNIT"/>
    <property type="match status" value="1"/>
</dbReference>
<dbReference type="Gene3D" id="3.30.70.20">
    <property type="match status" value="2"/>
</dbReference>
<sequence length="171" mass="18662">MTGTHLDHRRSRRQLFRSLAGQGPVRRPPWSGDDFLDRCTRCEACLTACPENVLFTGDGGYPEIRFVDDGCTLCGECVAVCDAGVFDTARPAFPWHAAIESPCLALADIHCQTCQDACEWQAIRFVPTLGRPPQPEIDTDACTGCGACLALCPNDAIRLTGSEEARERTTQ</sequence>
<feature type="binding site" evidence="6">
    <location>
        <position position="39"/>
    </location>
    <ligand>
        <name>[4Fe-4S] cluster</name>
        <dbReference type="ChEBI" id="CHEBI:49883"/>
        <label>1</label>
    </ligand>
</feature>
<dbReference type="OrthoDB" id="9808559at2"/>
<feature type="binding site" evidence="6">
    <location>
        <position position="71"/>
    </location>
    <ligand>
        <name>[4Fe-4S] cluster</name>
        <dbReference type="ChEBI" id="CHEBI:49883"/>
        <label>2</label>
    </ligand>
</feature>
<name>A0A1G8Z9F2_9GAMM</name>
<evidence type="ECO:0000313" key="8">
    <source>
        <dbReference type="EMBL" id="SDK10800.1"/>
    </source>
</evidence>
<accession>A0A1G8Z9F2</accession>
<reference evidence="8 9" key="1">
    <citation type="submission" date="2016-10" db="EMBL/GenBank/DDBJ databases">
        <authorList>
            <person name="de Groot N.N."/>
        </authorList>
    </citation>
    <scope>NUCLEOTIDE SEQUENCE [LARGE SCALE GENOMIC DNA]</scope>
    <source>
        <strain evidence="8 9">CGMCC 1.6133</strain>
    </source>
</reference>
<dbReference type="PROSITE" id="PS51379">
    <property type="entry name" value="4FE4S_FER_2"/>
    <property type="match status" value="3"/>
</dbReference>
<evidence type="ECO:0000256" key="2">
    <source>
        <dbReference type="ARBA" id="ARBA00022723"/>
    </source>
</evidence>
<feature type="binding site" evidence="6">
    <location>
        <position position="45"/>
    </location>
    <ligand>
        <name>[4Fe-4S] cluster</name>
        <dbReference type="ChEBI" id="CHEBI:49883"/>
        <label>1</label>
    </ligand>
</feature>
<feature type="domain" description="4Fe-4S ferredoxin-type" evidence="7">
    <location>
        <begin position="133"/>
        <end position="162"/>
    </location>
</feature>
<organism evidence="8 9">
    <name type="scientific">Billgrantia gudaonensis</name>
    <dbReference type="NCBI Taxonomy" id="376427"/>
    <lineage>
        <taxon>Bacteria</taxon>
        <taxon>Pseudomonadati</taxon>
        <taxon>Pseudomonadota</taxon>
        <taxon>Gammaproteobacteria</taxon>
        <taxon>Oceanospirillales</taxon>
        <taxon>Halomonadaceae</taxon>
        <taxon>Billgrantia</taxon>
    </lineage>
</organism>